<dbReference type="Proteomes" id="UP000182715">
    <property type="component" value="Unassembled WGS sequence"/>
</dbReference>
<dbReference type="AlphaFoldDB" id="A0A0H5QDQ2"/>
<dbReference type="EMBL" id="CVTF01000115">
    <property type="protein sequence ID" value="CRZ00074.1"/>
    <property type="molecule type" value="Genomic_DNA"/>
</dbReference>
<organism evidence="2 3">
    <name type="scientific">Neisseria meningitidis serogroup B</name>
    <dbReference type="NCBI Taxonomy" id="491"/>
    <lineage>
        <taxon>Bacteria</taxon>
        <taxon>Pseudomonadati</taxon>
        <taxon>Pseudomonadota</taxon>
        <taxon>Betaproteobacteria</taxon>
        <taxon>Neisseriales</taxon>
        <taxon>Neisseriaceae</taxon>
        <taxon>Neisseria</taxon>
    </lineage>
</organism>
<evidence type="ECO:0000256" key="1">
    <source>
        <dbReference type="SAM" id="MobiDB-lite"/>
    </source>
</evidence>
<accession>A0A0H5QDQ2</accession>
<name>A0A0H5QDQ2_NEIMI</name>
<sequence length="51" mass="6021">MPSERQNPHRYPKNAIKSPCSRQMPSERRIRTAGLPARHFCLKLPQHQEKI</sequence>
<feature type="region of interest" description="Disordered" evidence="1">
    <location>
        <begin position="1"/>
        <end position="27"/>
    </location>
</feature>
<proteinExistence type="predicted"/>
<reference evidence="2 3" key="1">
    <citation type="submission" date="2014-11" db="EMBL/GenBank/DDBJ databases">
        <authorList>
            <person name="Diene M.Seydina."/>
        </authorList>
    </citation>
    <scope>NUCLEOTIDE SEQUENCE [LARGE SCALE GENOMIC DNA]</scope>
    <source>
        <strain evidence="2 3">Neisseria meningitidis CHUV</strain>
    </source>
</reference>
<evidence type="ECO:0000313" key="3">
    <source>
        <dbReference type="Proteomes" id="UP000182715"/>
    </source>
</evidence>
<evidence type="ECO:0000313" key="2">
    <source>
        <dbReference type="EMBL" id="CRZ00074.1"/>
    </source>
</evidence>
<protein>
    <submittedName>
        <fullName evidence="2">Uncharacterized protein</fullName>
    </submittedName>
</protein>